<feature type="transmembrane region" description="Helical" evidence="8">
    <location>
        <begin position="430"/>
        <end position="455"/>
    </location>
</feature>
<evidence type="ECO:0000256" key="2">
    <source>
        <dbReference type="ARBA" id="ARBA00008017"/>
    </source>
</evidence>
<evidence type="ECO:0000256" key="9">
    <source>
        <dbReference type="SAM" id="SignalP"/>
    </source>
</evidence>
<proteinExistence type="inferred from homology"/>
<feature type="domain" description="Mechanosensitive ion channel transmembrane helices 2/3" evidence="11">
    <location>
        <begin position="608"/>
        <end position="649"/>
    </location>
</feature>
<dbReference type="Pfam" id="PF00924">
    <property type="entry name" value="MS_channel_2nd"/>
    <property type="match status" value="1"/>
</dbReference>
<feature type="compositionally biased region" description="Basic and acidic residues" evidence="7">
    <location>
        <begin position="208"/>
        <end position="237"/>
    </location>
</feature>
<dbReference type="PANTHER" id="PTHR30460">
    <property type="entry name" value="MODERATE CONDUCTANCE MECHANOSENSITIVE CHANNEL YBIO"/>
    <property type="match status" value="1"/>
</dbReference>
<dbReference type="InterPro" id="IPR023408">
    <property type="entry name" value="MscS_beta-dom_sf"/>
</dbReference>
<feature type="compositionally biased region" description="Gly residues" evidence="7">
    <location>
        <begin position="870"/>
        <end position="883"/>
    </location>
</feature>
<feature type="compositionally biased region" description="Low complexity" evidence="7">
    <location>
        <begin position="241"/>
        <end position="258"/>
    </location>
</feature>
<evidence type="ECO:0000259" key="10">
    <source>
        <dbReference type="Pfam" id="PF00924"/>
    </source>
</evidence>
<dbReference type="PANTHER" id="PTHR30460:SF0">
    <property type="entry name" value="MODERATE CONDUCTANCE MECHANOSENSITIVE CHANNEL YBIO"/>
    <property type="match status" value="1"/>
</dbReference>
<dbReference type="InterPro" id="IPR010920">
    <property type="entry name" value="LSM_dom_sf"/>
</dbReference>
<dbReference type="EMBL" id="CP139965">
    <property type="protein sequence ID" value="WQD76851.1"/>
    <property type="molecule type" value="Genomic_DNA"/>
</dbReference>
<accession>A0ABZ0WHN7</accession>
<feature type="transmembrane region" description="Helical" evidence="8">
    <location>
        <begin position="175"/>
        <end position="193"/>
    </location>
</feature>
<dbReference type="InterPro" id="IPR057485">
    <property type="entry name" value="YbiO-like_TM1"/>
</dbReference>
<evidence type="ECO:0000259" key="12">
    <source>
        <dbReference type="Pfam" id="PF25392"/>
    </source>
</evidence>
<comment type="subcellular location">
    <subcellularLocation>
        <location evidence="1">Cell membrane</location>
        <topology evidence="1">Multi-pass membrane protein</topology>
    </subcellularLocation>
</comment>
<organism evidence="13 14">
    <name type="scientific">Paraburkholderia kururiensis</name>
    <dbReference type="NCBI Taxonomy" id="984307"/>
    <lineage>
        <taxon>Bacteria</taxon>
        <taxon>Pseudomonadati</taxon>
        <taxon>Pseudomonadota</taxon>
        <taxon>Betaproteobacteria</taxon>
        <taxon>Burkholderiales</taxon>
        <taxon>Burkholderiaceae</taxon>
        <taxon>Paraburkholderia</taxon>
    </lineage>
</organism>
<feature type="region of interest" description="Disordered" evidence="7">
    <location>
        <begin position="817"/>
        <end position="883"/>
    </location>
</feature>
<gene>
    <name evidence="13" type="ORF">U0042_22640</name>
</gene>
<keyword evidence="5 8" id="KW-1133">Transmembrane helix</keyword>
<evidence type="ECO:0000256" key="1">
    <source>
        <dbReference type="ARBA" id="ARBA00004651"/>
    </source>
</evidence>
<dbReference type="InterPro" id="IPR011066">
    <property type="entry name" value="MscS_channel_C_sf"/>
</dbReference>
<feature type="chain" id="PRO_5045152078" evidence="9">
    <location>
        <begin position="28"/>
        <end position="883"/>
    </location>
</feature>
<comment type="similarity">
    <text evidence="2">Belongs to the MscS (TC 1.A.23) family.</text>
</comment>
<feature type="transmembrane region" description="Helical" evidence="8">
    <location>
        <begin position="475"/>
        <end position="496"/>
    </location>
</feature>
<protein>
    <submittedName>
        <fullName evidence="13">Mechanosensitive ion channel</fullName>
    </submittedName>
</protein>
<keyword evidence="4 8" id="KW-0812">Transmembrane</keyword>
<keyword evidence="14" id="KW-1185">Reference proteome</keyword>
<feature type="transmembrane region" description="Helical" evidence="8">
    <location>
        <begin position="362"/>
        <end position="385"/>
    </location>
</feature>
<evidence type="ECO:0000256" key="4">
    <source>
        <dbReference type="ARBA" id="ARBA00022692"/>
    </source>
</evidence>
<dbReference type="InterPro" id="IPR045276">
    <property type="entry name" value="YbiO_bact"/>
</dbReference>
<evidence type="ECO:0000256" key="3">
    <source>
        <dbReference type="ARBA" id="ARBA00022475"/>
    </source>
</evidence>
<dbReference type="SUPFAM" id="SSF82689">
    <property type="entry name" value="Mechanosensitive channel protein MscS (YggB), C-terminal domain"/>
    <property type="match status" value="1"/>
</dbReference>
<keyword evidence="3" id="KW-1003">Cell membrane</keyword>
<dbReference type="Pfam" id="PF21088">
    <property type="entry name" value="MS_channel_1st"/>
    <property type="match status" value="1"/>
</dbReference>
<dbReference type="SUPFAM" id="SSF50182">
    <property type="entry name" value="Sm-like ribonucleoproteins"/>
    <property type="match status" value="1"/>
</dbReference>
<dbReference type="Pfam" id="PF25392">
    <property type="entry name" value="MS_channel_TM1"/>
    <property type="match status" value="1"/>
</dbReference>
<feature type="transmembrane region" description="Helical" evidence="8">
    <location>
        <begin position="517"/>
        <end position="538"/>
    </location>
</feature>
<feature type="region of interest" description="Disordered" evidence="7">
    <location>
        <begin position="208"/>
        <end position="263"/>
    </location>
</feature>
<evidence type="ECO:0000256" key="6">
    <source>
        <dbReference type="ARBA" id="ARBA00023136"/>
    </source>
</evidence>
<feature type="domain" description="Moderate conductance mechanosensitive channel YbiO-like transmembrane helix 1" evidence="12">
    <location>
        <begin position="473"/>
        <end position="542"/>
    </location>
</feature>
<feature type="transmembrane region" description="Helical" evidence="8">
    <location>
        <begin position="558"/>
        <end position="580"/>
    </location>
</feature>
<dbReference type="Proteomes" id="UP001325479">
    <property type="component" value="Chromosome"/>
</dbReference>
<evidence type="ECO:0000259" key="11">
    <source>
        <dbReference type="Pfam" id="PF21088"/>
    </source>
</evidence>
<evidence type="ECO:0000256" key="8">
    <source>
        <dbReference type="SAM" id="Phobius"/>
    </source>
</evidence>
<feature type="domain" description="Mechanosensitive ion channel MscS" evidence="10">
    <location>
        <begin position="651"/>
        <end position="714"/>
    </location>
</feature>
<evidence type="ECO:0000256" key="5">
    <source>
        <dbReference type="ARBA" id="ARBA00022989"/>
    </source>
</evidence>
<evidence type="ECO:0000256" key="7">
    <source>
        <dbReference type="SAM" id="MobiDB-lite"/>
    </source>
</evidence>
<feature type="transmembrane region" description="Helical" evidence="8">
    <location>
        <begin position="286"/>
        <end position="306"/>
    </location>
</feature>
<dbReference type="Gene3D" id="1.10.287.1260">
    <property type="match status" value="2"/>
</dbReference>
<dbReference type="InterPro" id="IPR049142">
    <property type="entry name" value="MS_channel_1st"/>
</dbReference>
<reference evidence="13 14" key="1">
    <citation type="submission" date="2023-12" db="EMBL/GenBank/DDBJ databases">
        <title>Genome sequencing and assembly of bacterial species from a model synthetic community.</title>
        <authorList>
            <person name="Hogle S.L."/>
        </authorList>
    </citation>
    <scope>NUCLEOTIDE SEQUENCE [LARGE SCALE GENOMIC DNA]</scope>
    <source>
        <strain evidence="13 14">HAMBI 2494</strain>
    </source>
</reference>
<dbReference type="Gene3D" id="2.30.30.60">
    <property type="match status" value="1"/>
</dbReference>
<keyword evidence="9" id="KW-0732">Signal</keyword>
<evidence type="ECO:0000313" key="14">
    <source>
        <dbReference type="Proteomes" id="UP001325479"/>
    </source>
</evidence>
<name>A0ABZ0WHN7_9BURK</name>
<dbReference type="SUPFAM" id="SSF82861">
    <property type="entry name" value="Mechanosensitive channel protein MscS (YggB), transmembrane region"/>
    <property type="match status" value="1"/>
</dbReference>
<evidence type="ECO:0000313" key="13">
    <source>
        <dbReference type="EMBL" id="WQD76851.1"/>
    </source>
</evidence>
<dbReference type="RefSeq" id="WP_114809042.1">
    <property type="nucleotide sequence ID" value="NZ_CP139965.1"/>
</dbReference>
<feature type="signal peptide" evidence="9">
    <location>
        <begin position="1"/>
        <end position="27"/>
    </location>
</feature>
<dbReference type="Gene3D" id="3.30.70.100">
    <property type="match status" value="1"/>
</dbReference>
<dbReference type="InterPro" id="IPR006685">
    <property type="entry name" value="MscS_channel_2nd"/>
</dbReference>
<dbReference type="InterPro" id="IPR011014">
    <property type="entry name" value="MscS_channel_TM-2"/>
</dbReference>
<feature type="transmembrane region" description="Helical" evidence="8">
    <location>
        <begin position="391"/>
        <end position="410"/>
    </location>
</feature>
<sequence length="883" mass="92299">MRKKSFSSVAIVPLVLLVALFPAASTARDVYAAAAPASAASASAASAAAASPPRLTPDEARTALDVLDSPARRAQVETTLRAIAAAGALAAPASAPAAASAAASGAAAASGTVASAALQSNGLAAQLARQGAHWAVHVAAALRRSVAALLDVSSLRAWWADALTNPAKQSAARDVALALLATLLPAFIVEWGARRALRQVIRTVAARRRDQADRAEQREREAAAAARKAEHAHEDPSRSVSATPAGPTTTLTPRTRSGAAKEARGKLHAAQHWSLLRHLPRAALRALLRALPLAAFVAVASGAMSLFTTDGSPADSVIGSLIDIYVICRVVVIVGEFFAQPDAPGLRLLFFSDHWAAWLQRWIVRIVVIAGAGAAVAETAAALGLNEGAHAALMKVIALIGHVMIAVMILQSRKPVAAWLRERSAHRQSLSIAGNLLADAWAGIAVFVVMALWFVWALDVRDGYRLLLHTGGVSVAILIGARVASIVLHGALARLFQQKEGAPSSLVQQRAYRYYPLLRGIVSAFVTIVTVFLLLLVWGVDLRTLFADGTVGHRLASALATIAVAAVVALVAWEAINVAIERRLDNWTTSGDLVRAARLRTLVPMVRTLLFIVIALVVVLTGLSELGVNTGPLLAGASIFGVALGFGSQKLVQDFITGIFLLMENAMQVGDWVTLAGVSGTVEYLSIRTVRLRAGDGSLHTVPFSSVTTINNTNRGIGNAAVKVNIVYGEDLDRAVATLTEIGAALRADDAFKAGILSDFAFWGVDAVDGAAVTLVGQVQCTDKARWGVQREFNRRIADEFRARGIRIANPQRTVWVSGETAKHDAADEAGPTRHTGHESHDAETAQAGASGQKPSGAEQSVGDPAPTGGARGGSGQGGREPS</sequence>
<feature type="transmembrane region" description="Helical" evidence="8">
    <location>
        <begin position="601"/>
        <end position="620"/>
    </location>
</feature>
<keyword evidence="6 8" id="KW-0472">Membrane</keyword>
<feature type="transmembrane region" description="Helical" evidence="8">
    <location>
        <begin position="318"/>
        <end position="339"/>
    </location>
</feature>